<accession>A0A8S5M3A1</accession>
<name>A0A8S5M3A1_9CAUD</name>
<organism evidence="1">
    <name type="scientific">Siphoviridae sp. ctQJR51</name>
    <dbReference type="NCBI Taxonomy" id="2826327"/>
    <lineage>
        <taxon>Viruses</taxon>
        <taxon>Duplodnaviria</taxon>
        <taxon>Heunggongvirae</taxon>
        <taxon>Uroviricota</taxon>
        <taxon>Caudoviricetes</taxon>
    </lineage>
</organism>
<proteinExistence type="predicted"/>
<protein>
    <submittedName>
        <fullName evidence="1">Uncharacterized protein</fullName>
    </submittedName>
</protein>
<sequence>MTSKNSATLSLPKSRTVRGYEIRKMPIGAFLEACSLLEELPGTALRLLFPEKKEGDILAELAGLDKDKLQELFLRALAVLPGEMVRLFARLSGVEEQALLEDARIGLDGLGEMAEAWLEVNGIENFIKTMGALGKRARALMGGANTGSRG</sequence>
<evidence type="ECO:0000313" key="1">
    <source>
        <dbReference type="EMBL" id="DAD76706.1"/>
    </source>
</evidence>
<dbReference type="EMBL" id="BK014807">
    <property type="protein sequence ID" value="DAD76706.1"/>
    <property type="molecule type" value="Genomic_DNA"/>
</dbReference>
<reference evidence="1" key="1">
    <citation type="journal article" date="2021" name="Proc. Natl. Acad. Sci. U.S.A.">
        <title>A Catalog of Tens of Thousands of Viruses from Human Metagenomes Reveals Hidden Associations with Chronic Diseases.</title>
        <authorList>
            <person name="Tisza M.J."/>
            <person name="Buck C.B."/>
        </authorList>
    </citation>
    <scope>NUCLEOTIDE SEQUENCE</scope>
    <source>
        <strain evidence="1">CtQJR51</strain>
    </source>
</reference>
<dbReference type="EMBL" id="BK014807">
    <property type="protein sequence ID" value="DAD76727.1"/>
    <property type="molecule type" value="Genomic_DNA"/>
</dbReference>